<keyword evidence="1" id="KW-0472">Membrane</keyword>
<evidence type="ECO:0000313" key="2">
    <source>
        <dbReference type="EMBL" id="GMA40085.1"/>
    </source>
</evidence>
<comment type="caution">
    <text evidence="2">The sequence shown here is derived from an EMBL/GenBank/DDBJ whole genome shotgun (WGS) entry which is preliminary data.</text>
</comment>
<dbReference type="EMBL" id="BSUO01000001">
    <property type="protein sequence ID" value="GMA40085.1"/>
    <property type="molecule type" value="Genomic_DNA"/>
</dbReference>
<evidence type="ECO:0000256" key="1">
    <source>
        <dbReference type="SAM" id="Phobius"/>
    </source>
</evidence>
<accession>A0ABQ6IQA4</accession>
<keyword evidence="1" id="KW-1133">Transmembrane helix</keyword>
<feature type="transmembrane region" description="Helical" evidence="1">
    <location>
        <begin position="139"/>
        <end position="161"/>
    </location>
</feature>
<dbReference type="Proteomes" id="UP001157126">
    <property type="component" value="Unassembled WGS sequence"/>
</dbReference>
<gene>
    <name evidence="2" type="ORF">GCM10025883_21300</name>
</gene>
<proteinExistence type="predicted"/>
<keyword evidence="1" id="KW-0812">Transmembrane</keyword>
<name>A0ABQ6IQA4_9MICO</name>
<dbReference type="RefSeq" id="WP_284303841.1">
    <property type="nucleotide sequence ID" value="NZ_BSUO01000001.1"/>
</dbReference>
<feature type="transmembrane region" description="Helical" evidence="1">
    <location>
        <begin position="21"/>
        <end position="43"/>
    </location>
</feature>
<reference evidence="3" key="1">
    <citation type="journal article" date="2019" name="Int. J. Syst. Evol. Microbiol.">
        <title>The Global Catalogue of Microorganisms (GCM) 10K type strain sequencing project: providing services to taxonomists for standard genome sequencing and annotation.</title>
        <authorList>
            <consortium name="The Broad Institute Genomics Platform"/>
            <consortium name="The Broad Institute Genome Sequencing Center for Infectious Disease"/>
            <person name="Wu L."/>
            <person name="Ma J."/>
        </authorList>
    </citation>
    <scope>NUCLEOTIDE SEQUENCE [LARGE SCALE GENOMIC DNA]</scope>
    <source>
        <strain evidence="3">NBRC 113072</strain>
    </source>
</reference>
<keyword evidence="3" id="KW-1185">Reference proteome</keyword>
<evidence type="ECO:0008006" key="4">
    <source>
        <dbReference type="Google" id="ProtNLM"/>
    </source>
</evidence>
<feature type="transmembrane region" description="Helical" evidence="1">
    <location>
        <begin position="55"/>
        <end position="77"/>
    </location>
</feature>
<organism evidence="2 3">
    <name type="scientific">Mobilicoccus caccae</name>
    <dbReference type="NCBI Taxonomy" id="1859295"/>
    <lineage>
        <taxon>Bacteria</taxon>
        <taxon>Bacillati</taxon>
        <taxon>Actinomycetota</taxon>
        <taxon>Actinomycetes</taxon>
        <taxon>Micrococcales</taxon>
        <taxon>Dermatophilaceae</taxon>
        <taxon>Mobilicoccus</taxon>
    </lineage>
</organism>
<feature type="transmembrane region" description="Helical" evidence="1">
    <location>
        <begin position="114"/>
        <end position="133"/>
    </location>
</feature>
<evidence type="ECO:0000313" key="3">
    <source>
        <dbReference type="Proteomes" id="UP001157126"/>
    </source>
</evidence>
<sequence>MSAALRLWWLLRSTSQRPRDLAVAASFGLVAWALLAATGLVQLARHSTDLNRSLLGALVVLVLALALTAVIAVRSLLQRDQDRRLEVLRSAGASRLQTTLVCTLEVLDSALPGVVVGVLAHLALCWAVAFGGADLTPTAAAMLVPFALFALALAGVVVWRVRSATRS</sequence>
<protein>
    <recommendedName>
        <fullName evidence="4">FtsX-like permease family protein</fullName>
    </recommendedName>
</protein>